<dbReference type="AlphaFoldDB" id="A0A0S2IS38"/>
<evidence type="ECO:0000313" key="2">
    <source>
        <dbReference type="Proteomes" id="UP000058857"/>
    </source>
</evidence>
<dbReference type="EMBL" id="CP012029">
    <property type="protein sequence ID" value="ALO26476.1"/>
    <property type="molecule type" value="Genomic_DNA"/>
</dbReference>
<reference evidence="1 2" key="1">
    <citation type="journal article" date="2015" name="PLoS Negl. Trop. Dis.">
        <title>Distribution of Plasmids in Distinct Leptospira Pathogenic Species.</title>
        <authorList>
            <person name="Wang Y."/>
            <person name="Zhuang X."/>
            <person name="Zhong Y."/>
            <person name="Zhang C."/>
            <person name="Zhang Y."/>
            <person name="Zeng L."/>
            <person name="Zhu Y."/>
            <person name="He P."/>
            <person name="Dong K."/>
            <person name="Pal U."/>
            <person name="Guo X."/>
            <person name="Qin J."/>
        </authorList>
    </citation>
    <scope>NUCLEOTIDE SEQUENCE [LARGE SCALE GENOMIC DNA]</scope>
    <source>
        <strain evidence="1 2">56604</strain>
    </source>
</reference>
<evidence type="ECO:0000313" key="1">
    <source>
        <dbReference type="EMBL" id="ALO26476.1"/>
    </source>
</evidence>
<name>A0A0S2IS38_LEPBO</name>
<protein>
    <submittedName>
        <fullName evidence="1">Uncharacterized protein</fullName>
    </submittedName>
</protein>
<dbReference type="Proteomes" id="UP000058857">
    <property type="component" value="Chromosome 1"/>
</dbReference>
<gene>
    <name evidence="1" type="ORF">LBBP_02220</name>
</gene>
<dbReference type="PATRIC" id="fig|280505.15.peg.2169"/>
<accession>A0A0S2IS38</accession>
<sequence>MDDNDLYARLQGAFGKDMRLIGLIPNFILNENIEKKAFRSEPF</sequence>
<proteinExistence type="predicted"/>
<organism evidence="1">
    <name type="scientific">Leptospira borgpetersenii serovar Ballum</name>
    <dbReference type="NCBI Taxonomy" id="280505"/>
    <lineage>
        <taxon>Bacteria</taxon>
        <taxon>Pseudomonadati</taxon>
        <taxon>Spirochaetota</taxon>
        <taxon>Spirochaetia</taxon>
        <taxon>Leptospirales</taxon>
        <taxon>Leptospiraceae</taxon>
        <taxon>Leptospira</taxon>
    </lineage>
</organism>